<sequence>MVELKIFIATLWRYRKLLVAVVTPLVLLPLPLLIQGQASHCGFVMILMAVYWCTEALPLPVTGMIPIFLMPLLGLIKSQDLVMLYLKESTMMFIGGLMVALAFQRCGLHRRVALSILSVVGVKPIWLMFGFMSATWFLSMWICNAATTLMMLTILEAVLVKLGDAMKIKKYQQSRRVQDNGYKNIITDDVQTSAPVCNVNMKDLMVNCVSNGHLEKETCLIDVKETDRLRGNNDHDVLDESSSDDYGEEVCIDDPDFIRLSKGMTLAIVYAANIGGSATLTGSAPNVVMKNFADQLWMNHLCRASPVNFASWMLIGTPTALMTVVIIWLWLTILYVRPRGFKACCKNVDIMDEENTVNTDIKRDLRELGKMKYAEWLVLLVFITMIVLWFFRSPGFFSGWADVLRPRFISDSMVSMMCTVVLFIIPMYPIKWGSEKRHDKGPLNLISLGSPKGHNPALGNVETLLNWQTVHEKFPWSLIFLIGGGFALAEASLTSGLSNEIGKALTIFDVLPHWLMITVVAFITALLTEVTSNPAACSLVMPILANMAEKLDLNPLYFMFPGVLATSYAFMLPVATPPNAIAFSYGRITVLDMIKAGSLLKLTVFVLTLATESWGMKYFHFDEPLWNGNTTVLCSIN</sequence>
<feature type="transmembrane region" description="Helical" evidence="6">
    <location>
        <begin position="17"/>
        <end position="34"/>
    </location>
</feature>
<dbReference type="GO" id="GO:0005886">
    <property type="term" value="C:plasma membrane"/>
    <property type="evidence" value="ECO:0007669"/>
    <property type="project" value="TreeGrafter"/>
</dbReference>
<feature type="transmembrane region" description="Helical" evidence="6">
    <location>
        <begin position="46"/>
        <end position="70"/>
    </location>
</feature>
<gene>
    <name evidence="7" type="ORF">LSH36_1150g00019</name>
</gene>
<evidence type="ECO:0000313" key="7">
    <source>
        <dbReference type="EMBL" id="KAK2141164.1"/>
    </source>
</evidence>
<dbReference type="GO" id="GO:0015141">
    <property type="term" value="F:succinate transmembrane transporter activity"/>
    <property type="evidence" value="ECO:0007669"/>
    <property type="project" value="TreeGrafter"/>
</dbReference>
<comment type="caution">
    <text evidence="7">The sequence shown here is derived from an EMBL/GenBank/DDBJ whole genome shotgun (WGS) entry which is preliminary data.</text>
</comment>
<dbReference type="AlphaFoldDB" id="A0AAD9IUL7"/>
<name>A0AAD9IUL7_9ANNE</name>
<feature type="transmembrane region" description="Helical" evidence="6">
    <location>
        <begin position="556"/>
        <end position="576"/>
    </location>
</feature>
<dbReference type="Pfam" id="PF00939">
    <property type="entry name" value="Na_sulph_symp"/>
    <property type="match status" value="1"/>
</dbReference>
<dbReference type="InterPro" id="IPR001898">
    <property type="entry name" value="SLC13A/DASS"/>
</dbReference>
<evidence type="ECO:0000256" key="3">
    <source>
        <dbReference type="ARBA" id="ARBA00022692"/>
    </source>
</evidence>
<accession>A0AAD9IUL7</accession>
<reference evidence="7" key="1">
    <citation type="journal article" date="2023" name="Mol. Biol. Evol.">
        <title>Third-Generation Sequencing Reveals the Adaptive Role of the Epigenome in Three Deep-Sea Polychaetes.</title>
        <authorList>
            <person name="Perez M."/>
            <person name="Aroh O."/>
            <person name="Sun Y."/>
            <person name="Lan Y."/>
            <person name="Juniper S.K."/>
            <person name="Young C.R."/>
            <person name="Angers B."/>
            <person name="Qian P.Y."/>
        </authorList>
    </citation>
    <scope>NUCLEOTIDE SEQUENCE</scope>
    <source>
        <strain evidence="7">P08H-3</strain>
    </source>
</reference>
<feature type="transmembrane region" description="Helical" evidence="6">
    <location>
        <begin position="112"/>
        <end position="132"/>
    </location>
</feature>
<keyword evidence="8" id="KW-1185">Reference proteome</keyword>
<feature type="transmembrane region" description="Helical" evidence="6">
    <location>
        <begin position="138"/>
        <end position="160"/>
    </location>
</feature>
<proteinExistence type="inferred from homology"/>
<keyword evidence="4 6" id="KW-1133">Transmembrane helix</keyword>
<evidence type="ECO:0000256" key="5">
    <source>
        <dbReference type="ARBA" id="ARBA00023136"/>
    </source>
</evidence>
<dbReference type="PANTHER" id="PTHR10283">
    <property type="entry name" value="SOLUTE CARRIER FAMILY 13 MEMBER"/>
    <property type="match status" value="1"/>
</dbReference>
<protein>
    <recommendedName>
        <fullName evidence="9">Solute carrier family 13 member 5</fullName>
    </recommendedName>
</protein>
<evidence type="ECO:0000313" key="8">
    <source>
        <dbReference type="Proteomes" id="UP001208570"/>
    </source>
</evidence>
<keyword evidence="3 6" id="KW-0812">Transmembrane</keyword>
<feature type="transmembrane region" description="Helical" evidence="6">
    <location>
        <begin position="373"/>
        <end position="392"/>
    </location>
</feature>
<dbReference type="PANTHER" id="PTHR10283:SF82">
    <property type="entry name" value="SOLUTE CARRIER FAMILY 13 MEMBER 2"/>
    <property type="match status" value="1"/>
</dbReference>
<dbReference type="GO" id="GO:0015137">
    <property type="term" value="F:citrate transmembrane transporter activity"/>
    <property type="evidence" value="ECO:0007669"/>
    <property type="project" value="TreeGrafter"/>
</dbReference>
<feature type="transmembrane region" description="Helical" evidence="6">
    <location>
        <begin position="267"/>
        <end position="289"/>
    </location>
</feature>
<feature type="transmembrane region" description="Helical" evidence="6">
    <location>
        <begin position="588"/>
        <end position="610"/>
    </location>
</feature>
<feature type="transmembrane region" description="Helical" evidence="6">
    <location>
        <begin position="474"/>
        <end position="494"/>
    </location>
</feature>
<dbReference type="EMBL" id="JAODUP010001150">
    <property type="protein sequence ID" value="KAK2141164.1"/>
    <property type="molecule type" value="Genomic_DNA"/>
</dbReference>
<feature type="transmembrane region" description="Helical" evidence="6">
    <location>
        <begin position="514"/>
        <end position="544"/>
    </location>
</feature>
<dbReference type="Proteomes" id="UP001208570">
    <property type="component" value="Unassembled WGS sequence"/>
</dbReference>
<evidence type="ECO:0000256" key="4">
    <source>
        <dbReference type="ARBA" id="ARBA00022989"/>
    </source>
</evidence>
<comment type="subcellular location">
    <subcellularLocation>
        <location evidence="1">Membrane</location>
        <topology evidence="1">Multi-pass membrane protein</topology>
    </subcellularLocation>
</comment>
<organism evidence="7 8">
    <name type="scientific">Paralvinella palmiformis</name>
    <dbReference type="NCBI Taxonomy" id="53620"/>
    <lineage>
        <taxon>Eukaryota</taxon>
        <taxon>Metazoa</taxon>
        <taxon>Spiralia</taxon>
        <taxon>Lophotrochozoa</taxon>
        <taxon>Annelida</taxon>
        <taxon>Polychaeta</taxon>
        <taxon>Sedentaria</taxon>
        <taxon>Canalipalpata</taxon>
        <taxon>Terebellida</taxon>
        <taxon>Terebelliformia</taxon>
        <taxon>Alvinellidae</taxon>
        <taxon>Paralvinella</taxon>
    </lineage>
</organism>
<feature type="transmembrane region" description="Helical" evidence="6">
    <location>
        <begin position="412"/>
        <end position="430"/>
    </location>
</feature>
<evidence type="ECO:0000256" key="1">
    <source>
        <dbReference type="ARBA" id="ARBA00004141"/>
    </source>
</evidence>
<comment type="similarity">
    <text evidence="2">Belongs to the SLC13A/DASS transporter (TC 2.A.47) family. NADC subfamily.</text>
</comment>
<keyword evidence="5 6" id="KW-0472">Membrane</keyword>
<feature type="transmembrane region" description="Helical" evidence="6">
    <location>
        <begin position="309"/>
        <end position="336"/>
    </location>
</feature>
<evidence type="ECO:0008006" key="9">
    <source>
        <dbReference type="Google" id="ProtNLM"/>
    </source>
</evidence>
<evidence type="ECO:0000256" key="6">
    <source>
        <dbReference type="SAM" id="Phobius"/>
    </source>
</evidence>
<evidence type="ECO:0000256" key="2">
    <source>
        <dbReference type="ARBA" id="ARBA00006772"/>
    </source>
</evidence>